<dbReference type="OrthoDB" id="6371at2157"/>
<accession>A2BLL7</accession>
<reference evidence="2 3" key="1">
    <citation type="journal article" date="2007" name="Archaea">
        <title>The genome of Hyperthermus butylicus: a sulfur-reducing, peptide fermenting, neutrophilic Crenarchaeote growing up to 108 degrees C.</title>
        <authorList>
            <person name="Brugger K."/>
            <person name="Chen L."/>
            <person name="Stark M."/>
            <person name="Zibat A."/>
            <person name="Redder P."/>
            <person name="Ruepp A."/>
            <person name="Awayez M."/>
            <person name="She Q."/>
            <person name="Garrett R.A."/>
            <person name="Klenk H.P."/>
        </authorList>
    </citation>
    <scope>NUCLEOTIDE SEQUENCE [LARGE SCALE GENOMIC DNA]</scope>
    <source>
        <strain evidence="3">DSM 5456 / JCM 9403 / PLM1-5</strain>
    </source>
</reference>
<dbReference type="EMBL" id="CP000493">
    <property type="protein sequence ID" value="ABM80878.1"/>
    <property type="molecule type" value="Genomic_DNA"/>
</dbReference>
<dbReference type="KEGG" id="hbu:Hbut_1034"/>
<dbReference type="STRING" id="415426.Hbut_1034"/>
<name>A2BLL7_HYPBU</name>
<evidence type="ECO:0000313" key="2">
    <source>
        <dbReference type="EMBL" id="ABM80878.1"/>
    </source>
</evidence>
<dbReference type="AlphaFoldDB" id="A2BLL7"/>
<dbReference type="Proteomes" id="UP000002593">
    <property type="component" value="Chromosome"/>
</dbReference>
<dbReference type="eggNOG" id="arCOG01434">
    <property type="taxonomic scope" value="Archaea"/>
</dbReference>
<dbReference type="EnsemblBacteria" id="ABM80878">
    <property type="protein sequence ID" value="ABM80878"/>
    <property type="gene ID" value="Hbut_1034"/>
</dbReference>
<evidence type="ECO:0000313" key="3">
    <source>
        <dbReference type="Proteomes" id="UP000002593"/>
    </source>
</evidence>
<dbReference type="GeneID" id="4781438"/>
<gene>
    <name evidence="2" type="ordered locus">Hbut_1034</name>
</gene>
<dbReference type="InterPro" id="IPR036052">
    <property type="entry name" value="TrpB-like_PALP_sf"/>
</dbReference>
<dbReference type="HOGENOM" id="CLU_028142_4_0_2"/>
<evidence type="ECO:0000259" key="1">
    <source>
        <dbReference type="Pfam" id="PF00291"/>
    </source>
</evidence>
<organism evidence="2 3">
    <name type="scientific">Hyperthermus butylicus (strain DSM 5456 / JCM 9403 / PLM1-5)</name>
    <dbReference type="NCBI Taxonomy" id="415426"/>
    <lineage>
        <taxon>Archaea</taxon>
        <taxon>Thermoproteota</taxon>
        <taxon>Thermoprotei</taxon>
        <taxon>Desulfurococcales</taxon>
        <taxon>Pyrodictiaceae</taxon>
        <taxon>Hyperthermus</taxon>
    </lineage>
</organism>
<dbReference type="Gene3D" id="3.40.50.1100">
    <property type="match status" value="2"/>
</dbReference>
<keyword evidence="3" id="KW-1185">Reference proteome</keyword>
<proteinExistence type="predicted"/>
<dbReference type="RefSeq" id="WP_011822196.1">
    <property type="nucleotide sequence ID" value="NC_008818.1"/>
</dbReference>
<dbReference type="SUPFAM" id="SSF53686">
    <property type="entry name" value="Tryptophan synthase beta subunit-like PLP-dependent enzymes"/>
    <property type="match status" value="1"/>
</dbReference>
<feature type="domain" description="Tryptophan synthase beta chain-like PALP" evidence="1">
    <location>
        <begin position="67"/>
        <end position="299"/>
    </location>
</feature>
<protein>
    <submittedName>
        <fullName evidence="2">Conserved archaeal protein</fullName>
    </submittedName>
</protein>
<dbReference type="InterPro" id="IPR001926">
    <property type="entry name" value="TrpB-like_PALP"/>
</dbReference>
<sequence length="386" mass="42868">MTFRLEGIASKCLRCGYELHNVVLPRCPRCGYNMIVALKEFEWRVDHDTPSMWRYRHMLPPVERVVSFSEGYTPLRRVKDRVLLKLENRNPTGSYADRASSLVASFIASTRNHPSMVTIPYTEDYTVSLSLYLRGITGVRVVADPRTVNPSDVIILDRLGVDIVFSSDATNLNNTSLLDYLSPLTIEGLKTIAYEIVEARPNSSRVIVPSETGLLALAIAKGFYEANMAGIDASYEVVAAAVEGSGEPELARYAPIKVKVEYVSSEEVVKALVELSRRGLRVKPLSAAAYAAALNLGEGVAVITSSLNPRHLGIARRPGSQLNNEIRRALQLHGEVTAYQLWLALGRTYSLRGIYKALETLEAEGIVCSRYVMKGRRRIKLYKLCT</sequence>
<dbReference type="Pfam" id="PF00291">
    <property type="entry name" value="PALP"/>
    <property type="match status" value="1"/>
</dbReference>